<feature type="non-terminal residue" evidence="1">
    <location>
        <position position="132"/>
    </location>
</feature>
<dbReference type="PANTHER" id="PTHR43660:SF1">
    <property type="entry name" value="DIPEPTIDYL CARBOXYPEPTIDASE"/>
    <property type="match status" value="1"/>
</dbReference>
<dbReference type="EMBL" id="BQXS01007674">
    <property type="protein sequence ID" value="GKT28303.1"/>
    <property type="molecule type" value="Genomic_DNA"/>
</dbReference>
<reference evidence="1" key="1">
    <citation type="submission" date="2022-03" db="EMBL/GenBank/DDBJ databases">
        <title>Draft genome sequence of Aduncisulcus paluster, a free-living microaerophilic Fornicata.</title>
        <authorList>
            <person name="Yuyama I."/>
            <person name="Kume K."/>
            <person name="Tamura T."/>
            <person name="Inagaki Y."/>
            <person name="Hashimoto T."/>
        </authorList>
    </citation>
    <scope>NUCLEOTIDE SEQUENCE</scope>
    <source>
        <strain evidence="1">NY0171</strain>
    </source>
</reference>
<evidence type="ECO:0000313" key="1">
    <source>
        <dbReference type="EMBL" id="GKT28303.1"/>
    </source>
</evidence>
<proteinExistence type="predicted"/>
<dbReference type="Proteomes" id="UP001057375">
    <property type="component" value="Unassembled WGS sequence"/>
</dbReference>
<accession>A0ABQ5K6V6</accession>
<organism evidence="1 2">
    <name type="scientific">Aduncisulcus paluster</name>
    <dbReference type="NCBI Taxonomy" id="2918883"/>
    <lineage>
        <taxon>Eukaryota</taxon>
        <taxon>Metamonada</taxon>
        <taxon>Carpediemonas-like organisms</taxon>
        <taxon>Aduncisulcus</taxon>
    </lineage>
</organism>
<comment type="caution">
    <text evidence="1">The sequence shown here is derived from an EMBL/GenBank/DDBJ whole genome shotgun (WGS) entry which is preliminary data.</text>
</comment>
<dbReference type="InterPro" id="IPR045090">
    <property type="entry name" value="Pept_M3A_M3B"/>
</dbReference>
<name>A0ABQ5K6V6_9EUKA</name>
<sequence length="132" mass="15295">MPAFKESIEKAREEIDFIANSNEKPDFTNTIEALEYSGHQLDRVGSVFFNLNHAHTNDEMQALAREVSPMLTEFSNDIIMNESLFLRVKSVYENKSNFSLNVEQERLLTDRYKSFVRSGADLDKDKKEKIRA</sequence>
<protein>
    <submittedName>
        <fullName evidence="1">Peptidase M3A/M3B like protein</fullName>
    </submittedName>
</protein>
<keyword evidence="2" id="KW-1185">Reference proteome</keyword>
<evidence type="ECO:0000313" key="2">
    <source>
        <dbReference type="Proteomes" id="UP001057375"/>
    </source>
</evidence>
<dbReference type="Gene3D" id="1.10.1370.40">
    <property type="match status" value="1"/>
</dbReference>
<dbReference type="PANTHER" id="PTHR43660">
    <property type="entry name" value="DIPEPTIDYL CARBOXYPEPTIDASE"/>
    <property type="match status" value="1"/>
</dbReference>
<dbReference type="SUPFAM" id="SSF55486">
    <property type="entry name" value="Metalloproteases ('zincins'), catalytic domain"/>
    <property type="match status" value="1"/>
</dbReference>
<gene>
    <name evidence="1" type="ORF">ADUPG1_004894</name>
</gene>